<sequence length="133" mass="15332">MGNRNSGGPPFYARSRSISMERIIMKLIKSSSVKGCHGCLTDVAVVPKLYAGSNHHLLRGRFPFTRRGEKAAKFSKWSPRTVFDWEPLASFVAFWEDTVMDNDDEYERLVRHLQDCTRKAKTKTKTNKRRLPL</sequence>
<protein>
    <submittedName>
        <fullName evidence="1">Uncharacterized protein</fullName>
    </submittedName>
</protein>
<accession>A0ABR1CYM3</accession>
<reference evidence="1 2" key="1">
    <citation type="submission" date="2023-08" db="EMBL/GenBank/DDBJ databases">
        <title>A Necator americanus chromosomal reference genome.</title>
        <authorList>
            <person name="Ilik V."/>
            <person name="Petrzelkova K.J."/>
            <person name="Pardy F."/>
            <person name="Fuh T."/>
            <person name="Niatou-Singa F.S."/>
            <person name="Gouil Q."/>
            <person name="Baker L."/>
            <person name="Ritchie M.E."/>
            <person name="Jex A.R."/>
            <person name="Gazzola D."/>
            <person name="Li H."/>
            <person name="Toshio Fujiwara R."/>
            <person name="Zhan B."/>
            <person name="Aroian R.V."/>
            <person name="Pafco B."/>
            <person name="Schwarz E.M."/>
        </authorList>
    </citation>
    <scope>NUCLEOTIDE SEQUENCE [LARGE SCALE GENOMIC DNA]</scope>
    <source>
        <strain evidence="1 2">Aroian</strain>
        <tissue evidence="1">Whole animal</tissue>
    </source>
</reference>
<proteinExistence type="predicted"/>
<keyword evidence="2" id="KW-1185">Reference proteome</keyword>
<name>A0ABR1CYM3_NECAM</name>
<evidence type="ECO:0000313" key="2">
    <source>
        <dbReference type="Proteomes" id="UP001303046"/>
    </source>
</evidence>
<organism evidence="1 2">
    <name type="scientific">Necator americanus</name>
    <name type="common">Human hookworm</name>
    <dbReference type="NCBI Taxonomy" id="51031"/>
    <lineage>
        <taxon>Eukaryota</taxon>
        <taxon>Metazoa</taxon>
        <taxon>Ecdysozoa</taxon>
        <taxon>Nematoda</taxon>
        <taxon>Chromadorea</taxon>
        <taxon>Rhabditida</taxon>
        <taxon>Rhabditina</taxon>
        <taxon>Rhabditomorpha</taxon>
        <taxon>Strongyloidea</taxon>
        <taxon>Ancylostomatidae</taxon>
        <taxon>Bunostominae</taxon>
        <taxon>Necator</taxon>
    </lineage>
</organism>
<comment type="caution">
    <text evidence="1">The sequence shown here is derived from an EMBL/GenBank/DDBJ whole genome shotgun (WGS) entry which is preliminary data.</text>
</comment>
<evidence type="ECO:0000313" key="1">
    <source>
        <dbReference type="EMBL" id="KAK6743421.1"/>
    </source>
</evidence>
<dbReference type="Proteomes" id="UP001303046">
    <property type="component" value="Unassembled WGS sequence"/>
</dbReference>
<dbReference type="EMBL" id="JAVFWL010000003">
    <property type="protein sequence ID" value="KAK6743421.1"/>
    <property type="molecule type" value="Genomic_DNA"/>
</dbReference>
<gene>
    <name evidence="1" type="primary">Necator_chrIII.g11352</name>
    <name evidence="1" type="ORF">RB195_010587</name>
</gene>